<dbReference type="PANTHER" id="PTHR10828">
    <property type="entry name" value="M-PHASE INDUCER PHOSPHATASE DUAL SPECIFICITY PHOSPHATASE CDC25"/>
    <property type="match status" value="1"/>
</dbReference>
<proteinExistence type="predicted"/>
<dbReference type="SUPFAM" id="SSF52821">
    <property type="entry name" value="Rhodanese/Cell cycle control phosphatase"/>
    <property type="match status" value="1"/>
</dbReference>
<dbReference type="Gene3D" id="3.40.250.10">
    <property type="entry name" value="Rhodanese-like domain"/>
    <property type="match status" value="1"/>
</dbReference>
<dbReference type="SMART" id="SM00450">
    <property type="entry name" value="RHOD"/>
    <property type="match status" value="1"/>
</dbReference>
<dbReference type="InterPro" id="IPR001763">
    <property type="entry name" value="Rhodanese-like_dom"/>
</dbReference>
<organism evidence="3">
    <name type="scientific">Trichophyton rubrum CBS 288.86</name>
    <dbReference type="NCBI Taxonomy" id="1215330"/>
    <lineage>
        <taxon>Eukaryota</taxon>
        <taxon>Fungi</taxon>
        <taxon>Dikarya</taxon>
        <taxon>Ascomycota</taxon>
        <taxon>Pezizomycotina</taxon>
        <taxon>Eurotiomycetes</taxon>
        <taxon>Eurotiomycetidae</taxon>
        <taxon>Onygenales</taxon>
        <taxon>Arthrodermataceae</taxon>
        <taxon>Trichophyton</taxon>
    </lineage>
</organism>
<feature type="domain" description="Rhodanese" evidence="2">
    <location>
        <begin position="42"/>
        <end position="139"/>
    </location>
</feature>
<dbReference type="PROSITE" id="PS50206">
    <property type="entry name" value="RHODANESE_3"/>
    <property type="match status" value="1"/>
</dbReference>
<feature type="region of interest" description="Disordered" evidence="1">
    <location>
        <begin position="1"/>
        <end position="20"/>
    </location>
</feature>
<dbReference type="OrthoDB" id="8300214at2759"/>
<dbReference type="GO" id="GO:0004725">
    <property type="term" value="F:protein tyrosine phosphatase activity"/>
    <property type="evidence" value="ECO:0007669"/>
    <property type="project" value="TreeGrafter"/>
</dbReference>
<dbReference type="PANTHER" id="PTHR10828:SF50">
    <property type="entry name" value="REDUCTASE (ARC2), PUTATIVE (AFU_ORTHOLOGUE AFUA_6G13400)-RELATED"/>
    <property type="match status" value="1"/>
</dbReference>
<dbReference type="AlphaFoldDB" id="A0A022WB60"/>
<name>A0A022WB60_TRIRU</name>
<accession>A0A022WB60</accession>
<dbReference type="InterPro" id="IPR036873">
    <property type="entry name" value="Rhodanese-like_dom_sf"/>
</dbReference>
<evidence type="ECO:0000313" key="3">
    <source>
        <dbReference type="EMBL" id="EZF55323.1"/>
    </source>
</evidence>
<dbReference type="GO" id="GO:0005634">
    <property type="term" value="C:nucleus"/>
    <property type="evidence" value="ECO:0007669"/>
    <property type="project" value="TreeGrafter"/>
</dbReference>
<dbReference type="Proteomes" id="UP000023758">
    <property type="component" value="Unassembled WGS sequence"/>
</dbReference>
<evidence type="ECO:0000256" key="1">
    <source>
        <dbReference type="SAM" id="MobiDB-lite"/>
    </source>
</evidence>
<dbReference type="EMBL" id="KK207754">
    <property type="protein sequence ID" value="EZF55323.1"/>
    <property type="molecule type" value="Genomic_DNA"/>
</dbReference>
<dbReference type="CDD" id="cd01443">
    <property type="entry name" value="Cdc25_Acr2p"/>
    <property type="match status" value="1"/>
</dbReference>
<sequence length="151" mass="16392">MATQQTTNAPWHAAFPNPTATPGAVNRSEVLGWLSRSDGPLDYVLVDVRRVDHEGGTIRGSINLPAQSFYASRPTLYKLLKQAGIKKAVFYCGSCNGRGPRAAGCFADYLQEQGESDIQSLILEGGIKGWVKAGEEYVANMDGYDPAPWNQ</sequence>
<gene>
    <name evidence="3" type="ORF">H103_02150</name>
</gene>
<evidence type="ECO:0000259" key="2">
    <source>
        <dbReference type="PROSITE" id="PS50206"/>
    </source>
</evidence>
<dbReference type="Pfam" id="PF00581">
    <property type="entry name" value="Rhodanese"/>
    <property type="match status" value="1"/>
</dbReference>
<reference evidence="3" key="1">
    <citation type="submission" date="2014-02" db="EMBL/GenBank/DDBJ databases">
        <title>The Genome Sequence of Trichophyton rubrum (morphotype fischeri) CBS 288.86.</title>
        <authorList>
            <consortium name="The Broad Institute Genomics Platform"/>
            <person name="Cuomo C.A."/>
            <person name="White T.C."/>
            <person name="Graser Y."/>
            <person name="Martinez-Rossi N."/>
            <person name="Heitman J."/>
            <person name="Young S.K."/>
            <person name="Zeng Q."/>
            <person name="Gargeya S."/>
            <person name="Abouelleil A."/>
            <person name="Alvarado L."/>
            <person name="Chapman S.B."/>
            <person name="Gainer-Dewar J."/>
            <person name="Goldberg J."/>
            <person name="Griggs A."/>
            <person name="Gujja S."/>
            <person name="Hansen M."/>
            <person name="Howarth C."/>
            <person name="Imamovic A."/>
            <person name="Larimer J."/>
            <person name="Martinez D."/>
            <person name="Murphy C."/>
            <person name="Pearson M.D."/>
            <person name="Persinoti G."/>
            <person name="Poon T."/>
            <person name="Priest M."/>
            <person name="Roberts A.D."/>
            <person name="Saif S."/>
            <person name="Shea T.D."/>
            <person name="Sykes S.N."/>
            <person name="Wortman J."/>
            <person name="Nusbaum C."/>
            <person name="Birren B."/>
        </authorList>
    </citation>
    <scope>NUCLEOTIDE SEQUENCE [LARGE SCALE GENOMIC DNA]</scope>
    <source>
        <strain evidence="3">CBS 288.86</strain>
    </source>
</reference>
<dbReference type="GO" id="GO:0005737">
    <property type="term" value="C:cytoplasm"/>
    <property type="evidence" value="ECO:0007669"/>
    <property type="project" value="TreeGrafter"/>
</dbReference>
<dbReference type="HOGENOM" id="CLU_107716_0_0_1"/>
<protein>
    <recommendedName>
        <fullName evidence="2">Rhodanese domain-containing protein</fullName>
    </recommendedName>
</protein>